<accession>A0A1G8N0T2</accession>
<reference evidence="3 4" key="1">
    <citation type="submission" date="2016-10" db="EMBL/GenBank/DDBJ databases">
        <authorList>
            <person name="de Groot N.N."/>
        </authorList>
    </citation>
    <scope>NUCLEOTIDE SEQUENCE [LARGE SCALE GENOMIC DNA]</scope>
    <source>
        <strain evidence="3 4">DSM 44892</strain>
    </source>
</reference>
<evidence type="ECO:0000256" key="1">
    <source>
        <dbReference type="ARBA" id="ARBA00023063"/>
    </source>
</evidence>
<dbReference type="InterPro" id="IPR036411">
    <property type="entry name" value="TorD-like_sf"/>
</dbReference>
<dbReference type="SUPFAM" id="SSF89155">
    <property type="entry name" value="TorD-like"/>
    <property type="match status" value="1"/>
</dbReference>
<sequence>MRVRRPRGRSLDDRLVWQASSLLLDYPGEDWRTRLATVRQILAGTSTARARPLLRAWEELSSLTSAQVQTGYVETFDLRRRSTLYLTYWTAGDTRNRGREILRFADAYREAGTRAPRGESADHLAVLLEFAATVDPEAGAALLGEYRAALRMLQLVLDEDASPYAPILGAVCASVPDRSGGAEERARRLAREGPPAEAVGLEPFTLTVPPRSADLSRQEVGR</sequence>
<evidence type="ECO:0000256" key="2">
    <source>
        <dbReference type="SAM" id="MobiDB-lite"/>
    </source>
</evidence>
<evidence type="ECO:0000313" key="4">
    <source>
        <dbReference type="Proteomes" id="UP000183263"/>
    </source>
</evidence>
<evidence type="ECO:0000313" key="3">
    <source>
        <dbReference type="EMBL" id="SDI73881.1"/>
    </source>
</evidence>
<keyword evidence="4" id="KW-1185">Reference proteome</keyword>
<dbReference type="GO" id="GO:0016530">
    <property type="term" value="F:metallochaperone activity"/>
    <property type="evidence" value="ECO:0007669"/>
    <property type="project" value="TreeGrafter"/>
</dbReference>
<dbReference type="InterPro" id="IPR003765">
    <property type="entry name" value="NO3_reductase_chaperone_NarJ"/>
</dbReference>
<dbReference type="Pfam" id="PF02613">
    <property type="entry name" value="Nitrate_red_del"/>
    <property type="match status" value="1"/>
</dbReference>
<dbReference type="EMBL" id="FNDN01000010">
    <property type="protein sequence ID" value="SDI73881.1"/>
    <property type="molecule type" value="Genomic_DNA"/>
</dbReference>
<dbReference type="Gene3D" id="1.10.3480.10">
    <property type="entry name" value="TorD-like"/>
    <property type="match status" value="1"/>
</dbReference>
<dbReference type="PANTHER" id="PTHR43680">
    <property type="entry name" value="NITRATE REDUCTASE MOLYBDENUM COFACTOR ASSEMBLY CHAPERONE"/>
    <property type="match status" value="1"/>
</dbReference>
<dbReference type="RefSeq" id="WP_072738725.1">
    <property type="nucleotide sequence ID" value="NZ_CP048813.1"/>
</dbReference>
<gene>
    <name evidence="3" type="ORF">SAMN05444695_110144</name>
</gene>
<protein>
    <submittedName>
        <fullName evidence="3">Nitrate reductase delta subunit</fullName>
    </submittedName>
</protein>
<dbReference type="PANTHER" id="PTHR43680:SF2">
    <property type="entry name" value="NITRATE REDUCTASE MOLYBDENUM COFACTOR ASSEMBLY CHAPERONE NARJ"/>
    <property type="match status" value="1"/>
</dbReference>
<feature type="compositionally biased region" description="Basic and acidic residues" evidence="2">
    <location>
        <begin position="182"/>
        <end position="191"/>
    </location>
</feature>
<dbReference type="GO" id="GO:0051131">
    <property type="term" value="P:chaperone-mediated protein complex assembly"/>
    <property type="evidence" value="ECO:0007669"/>
    <property type="project" value="InterPro"/>
</dbReference>
<dbReference type="NCBIfam" id="TIGR00684">
    <property type="entry name" value="narJ"/>
    <property type="match status" value="1"/>
</dbReference>
<dbReference type="AlphaFoldDB" id="A0A1G8N0T2"/>
<name>A0A1G8N0T2_9NOCA</name>
<proteinExistence type="predicted"/>
<dbReference type="Proteomes" id="UP000183263">
    <property type="component" value="Unassembled WGS sequence"/>
</dbReference>
<keyword evidence="1" id="KW-0534">Nitrate assimilation</keyword>
<dbReference type="InterPro" id="IPR020945">
    <property type="entry name" value="DMSO/NO3_reduct_chaperone"/>
</dbReference>
<dbReference type="GO" id="GO:0042128">
    <property type="term" value="P:nitrate assimilation"/>
    <property type="evidence" value="ECO:0007669"/>
    <property type="project" value="UniProtKB-KW"/>
</dbReference>
<dbReference type="OrthoDB" id="4307003at2"/>
<dbReference type="GO" id="GO:0051082">
    <property type="term" value="F:unfolded protein binding"/>
    <property type="evidence" value="ECO:0007669"/>
    <property type="project" value="InterPro"/>
</dbReference>
<feature type="region of interest" description="Disordered" evidence="2">
    <location>
        <begin position="182"/>
        <end position="222"/>
    </location>
</feature>
<organism evidence="3 4">
    <name type="scientific">Rhodococcus triatomae</name>
    <dbReference type="NCBI Taxonomy" id="300028"/>
    <lineage>
        <taxon>Bacteria</taxon>
        <taxon>Bacillati</taxon>
        <taxon>Actinomycetota</taxon>
        <taxon>Actinomycetes</taxon>
        <taxon>Mycobacteriales</taxon>
        <taxon>Nocardiaceae</taxon>
        <taxon>Rhodococcus</taxon>
    </lineage>
</organism>